<feature type="compositionally biased region" description="Basic and acidic residues" evidence="13">
    <location>
        <begin position="1004"/>
        <end position="1031"/>
    </location>
</feature>
<keyword evidence="4" id="KW-0217">Developmental protein</keyword>
<dbReference type="SMART" id="SM00060">
    <property type="entry name" value="FN3"/>
    <property type="match status" value="5"/>
</dbReference>
<feature type="region of interest" description="Disordered" evidence="13">
    <location>
        <begin position="999"/>
        <end position="1081"/>
    </location>
</feature>
<dbReference type="GeneTree" id="ENSGT00940000155943"/>
<dbReference type="PROSITE" id="PS50853">
    <property type="entry name" value="FN3"/>
    <property type="match status" value="5"/>
</dbReference>
<dbReference type="Gene3D" id="2.60.40.10">
    <property type="entry name" value="Immunoglobulins"/>
    <property type="match status" value="9"/>
</dbReference>
<feature type="transmembrane region" description="Helical" evidence="14">
    <location>
        <begin position="906"/>
        <end position="926"/>
    </location>
</feature>
<dbReference type="PANTHER" id="PTHR44170:SF47">
    <property type="entry name" value="PROTOGENIN"/>
    <property type="match status" value="1"/>
</dbReference>
<dbReference type="AlphaFoldDB" id="A0A8C7ZHD3"/>
<evidence type="ECO:0000256" key="11">
    <source>
        <dbReference type="ARBA" id="ARBA00023180"/>
    </source>
</evidence>
<dbReference type="Ensembl" id="ENSOSIT00000045181.1">
    <property type="protein sequence ID" value="ENSOSIP00000042929.1"/>
    <property type="gene ID" value="ENSOSIG00000020664.1"/>
</dbReference>
<dbReference type="FunFam" id="2.60.40.10:FF:000189">
    <property type="entry name" value="Neogenin isoform 3"/>
    <property type="match status" value="1"/>
</dbReference>
<dbReference type="InterPro" id="IPR003961">
    <property type="entry name" value="FN3_dom"/>
</dbReference>
<dbReference type="FunFam" id="2.60.40.10:FF:000456">
    <property type="entry name" value="protogenin isoform X2"/>
    <property type="match status" value="1"/>
</dbReference>
<keyword evidence="5 14" id="KW-0812">Transmembrane</keyword>
<comment type="similarity">
    <text evidence="3">Belongs to the immunoglobulin superfamily. DCC family.</text>
</comment>
<dbReference type="Pfam" id="PF13927">
    <property type="entry name" value="Ig_3"/>
    <property type="match status" value="1"/>
</dbReference>
<evidence type="ECO:0000256" key="6">
    <source>
        <dbReference type="ARBA" id="ARBA00022729"/>
    </source>
</evidence>
<evidence type="ECO:0000256" key="14">
    <source>
        <dbReference type="SAM" id="Phobius"/>
    </source>
</evidence>
<accession>A0A8C7ZHD3</accession>
<dbReference type="PROSITE" id="PS50835">
    <property type="entry name" value="IG_LIKE"/>
    <property type="match status" value="4"/>
</dbReference>
<dbReference type="FunFam" id="2.60.40.10:FF:000299">
    <property type="entry name" value="protogenin isoform X2"/>
    <property type="match status" value="1"/>
</dbReference>
<dbReference type="FunFam" id="2.60.40.10:FF:000828">
    <property type="entry name" value="Protogenin"/>
    <property type="match status" value="1"/>
</dbReference>
<evidence type="ECO:0000313" key="17">
    <source>
        <dbReference type="Ensembl" id="ENSOSIP00000042929.1"/>
    </source>
</evidence>
<dbReference type="SUPFAM" id="SSF48726">
    <property type="entry name" value="Immunoglobulin"/>
    <property type="match status" value="4"/>
</dbReference>
<name>A0A8C7ZHD3_9TELE</name>
<keyword evidence="7" id="KW-0677">Repeat</keyword>
<comment type="function">
    <text evidence="1">May play a role in anteroposterior axis elongation.</text>
</comment>
<reference evidence="17" key="1">
    <citation type="submission" date="2025-08" db="UniProtKB">
        <authorList>
            <consortium name="Ensembl"/>
        </authorList>
    </citation>
    <scope>IDENTIFICATION</scope>
</reference>
<dbReference type="GO" id="GO:0098609">
    <property type="term" value="P:cell-cell adhesion"/>
    <property type="evidence" value="ECO:0007669"/>
    <property type="project" value="TreeGrafter"/>
</dbReference>
<dbReference type="GO" id="GO:0016020">
    <property type="term" value="C:membrane"/>
    <property type="evidence" value="ECO:0007669"/>
    <property type="project" value="UniProtKB-SubCell"/>
</dbReference>
<feature type="domain" description="Fibronectin type-III" evidence="16">
    <location>
        <begin position="679"/>
        <end position="772"/>
    </location>
</feature>
<evidence type="ECO:0000256" key="10">
    <source>
        <dbReference type="ARBA" id="ARBA00023157"/>
    </source>
</evidence>
<evidence type="ECO:0000256" key="3">
    <source>
        <dbReference type="ARBA" id="ARBA00009588"/>
    </source>
</evidence>
<evidence type="ECO:0000256" key="13">
    <source>
        <dbReference type="SAM" id="MobiDB-lite"/>
    </source>
</evidence>
<reference evidence="17" key="2">
    <citation type="submission" date="2025-09" db="UniProtKB">
        <authorList>
            <consortium name="Ensembl"/>
        </authorList>
    </citation>
    <scope>IDENTIFICATION</scope>
</reference>
<evidence type="ECO:0000313" key="18">
    <source>
        <dbReference type="Proteomes" id="UP000694383"/>
    </source>
</evidence>
<evidence type="ECO:0000256" key="2">
    <source>
        <dbReference type="ARBA" id="ARBA00004167"/>
    </source>
</evidence>
<keyword evidence="10" id="KW-1015">Disulfide bond</keyword>
<keyword evidence="18" id="KW-1185">Reference proteome</keyword>
<feature type="domain" description="Fibronectin type-III" evidence="16">
    <location>
        <begin position="379"/>
        <end position="473"/>
    </location>
</feature>
<dbReference type="InterPro" id="IPR003599">
    <property type="entry name" value="Ig_sub"/>
</dbReference>
<dbReference type="FunFam" id="2.60.40.10:FF:000455">
    <property type="entry name" value="Protogenin A"/>
    <property type="match status" value="1"/>
</dbReference>
<keyword evidence="8 14" id="KW-1133">Transmembrane helix</keyword>
<evidence type="ECO:0000256" key="9">
    <source>
        <dbReference type="ARBA" id="ARBA00023136"/>
    </source>
</evidence>
<dbReference type="Pfam" id="PF07679">
    <property type="entry name" value="I-set"/>
    <property type="match status" value="3"/>
</dbReference>
<dbReference type="InterPro" id="IPR036116">
    <property type="entry name" value="FN3_sf"/>
</dbReference>
<dbReference type="CDD" id="cd00063">
    <property type="entry name" value="FN3"/>
    <property type="match status" value="5"/>
</dbReference>
<feature type="domain" description="Ig-like" evidence="15">
    <location>
        <begin position="1"/>
        <end position="90"/>
    </location>
</feature>
<comment type="subcellular location">
    <subcellularLocation>
        <location evidence="2">Membrane</location>
        <topology evidence="2">Single-pass membrane protein</topology>
    </subcellularLocation>
</comment>
<keyword evidence="9 14" id="KW-0472">Membrane</keyword>
<dbReference type="PANTHER" id="PTHR44170">
    <property type="entry name" value="PROTEIN SIDEKICK"/>
    <property type="match status" value="1"/>
</dbReference>
<feature type="domain" description="Ig-like" evidence="15">
    <location>
        <begin position="193"/>
        <end position="280"/>
    </location>
</feature>
<dbReference type="InterPro" id="IPR003598">
    <property type="entry name" value="Ig_sub2"/>
</dbReference>
<feature type="compositionally biased region" description="Basic and acidic residues" evidence="13">
    <location>
        <begin position="1062"/>
        <end position="1081"/>
    </location>
</feature>
<feature type="domain" description="Fibronectin type-III" evidence="16">
    <location>
        <begin position="573"/>
        <end position="672"/>
    </location>
</feature>
<dbReference type="Pfam" id="PF00041">
    <property type="entry name" value="fn3"/>
    <property type="match status" value="5"/>
</dbReference>
<keyword evidence="6" id="KW-0732">Signal</keyword>
<dbReference type="InterPro" id="IPR036179">
    <property type="entry name" value="Ig-like_dom_sf"/>
</dbReference>
<organism evidence="17 18">
    <name type="scientific">Oryzias sinensis</name>
    <name type="common">Chinese medaka</name>
    <dbReference type="NCBI Taxonomy" id="183150"/>
    <lineage>
        <taxon>Eukaryota</taxon>
        <taxon>Metazoa</taxon>
        <taxon>Chordata</taxon>
        <taxon>Craniata</taxon>
        <taxon>Vertebrata</taxon>
        <taxon>Euteleostomi</taxon>
        <taxon>Actinopterygii</taxon>
        <taxon>Neopterygii</taxon>
        <taxon>Teleostei</taxon>
        <taxon>Neoteleostei</taxon>
        <taxon>Acanthomorphata</taxon>
        <taxon>Ovalentaria</taxon>
        <taxon>Atherinomorphae</taxon>
        <taxon>Beloniformes</taxon>
        <taxon>Adrianichthyidae</taxon>
        <taxon>Oryziinae</taxon>
        <taxon>Oryzias</taxon>
    </lineage>
</organism>
<evidence type="ECO:0000256" key="7">
    <source>
        <dbReference type="ARBA" id="ARBA00022737"/>
    </source>
</evidence>
<evidence type="ECO:0000259" key="16">
    <source>
        <dbReference type="PROSITE" id="PS50853"/>
    </source>
</evidence>
<feature type="domain" description="Ig-like" evidence="15">
    <location>
        <begin position="95"/>
        <end position="182"/>
    </location>
</feature>
<dbReference type="Proteomes" id="UP000694383">
    <property type="component" value="Unplaced"/>
</dbReference>
<feature type="compositionally biased region" description="Polar residues" evidence="13">
    <location>
        <begin position="1033"/>
        <end position="1051"/>
    </location>
</feature>
<dbReference type="InterPro" id="IPR013098">
    <property type="entry name" value="Ig_I-set"/>
</dbReference>
<dbReference type="GO" id="GO:0050768">
    <property type="term" value="P:negative regulation of neurogenesis"/>
    <property type="evidence" value="ECO:0007669"/>
    <property type="project" value="UniProtKB-ARBA"/>
</dbReference>
<evidence type="ECO:0000256" key="4">
    <source>
        <dbReference type="ARBA" id="ARBA00022473"/>
    </source>
</evidence>
<feature type="domain" description="Fibronectin type-III" evidence="16">
    <location>
        <begin position="475"/>
        <end position="571"/>
    </location>
</feature>
<proteinExistence type="inferred from homology"/>
<dbReference type="InterPro" id="IPR013783">
    <property type="entry name" value="Ig-like_fold"/>
</dbReference>
<keyword evidence="12" id="KW-0393">Immunoglobulin domain</keyword>
<feature type="domain" description="Ig-like" evidence="15">
    <location>
        <begin position="285"/>
        <end position="364"/>
    </location>
</feature>
<evidence type="ECO:0000256" key="5">
    <source>
        <dbReference type="ARBA" id="ARBA00022692"/>
    </source>
</evidence>
<dbReference type="SMART" id="SM00408">
    <property type="entry name" value="IGc2"/>
    <property type="match status" value="4"/>
</dbReference>
<dbReference type="FunFam" id="2.60.40.10:FF:000930">
    <property type="entry name" value="immunoglobulin superfamily DCC subclass member 3"/>
    <property type="match status" value="1"/>
</dbReference>
<evidence type="ECO:0000256" key="1">
    <source>
        <dbReference type="ARBA" id="ARBA00002140"/>
    </source>
</evidence>
<feature type="domain" description="Fibronectin type-III" evidence="16">
    <location>
        <begin position="777"/>
        <end position="874"/>
    </location>
</feature>
<sequence>LMIEPRDVTVMRKQAVILDCQARGEAPVHIRWLKSGLKLVESERVYLLPNGSLYFSEVESRRGDKSDEGCYQCLAQNKFGTILSQKARLTIASMSSFALQPTSIVVTEGSVARFSCKISAHPPPIITWEFNRVTLPLSTERITVLPSGVLQIHGVQRADAGHYRCIATNIASRRRSAEATLTVTPSPHLPQRPHIIAGPKNMSVSLHQSAILECLATGNPRPLISWSRADGKSIDVYNTKVLGNGNLLITDIKPQHGGVYMCRATTPGTRNYTVSSANITVLAPPSLVEWPESLTRPRAGTARFVCHAEGVPTPQITWFKNGEKVQSNGRIKMYHSKLVINQIILEDDAIYQCQAENELGSVLSMARLIVVMSEDRPSAPRNIRADTVSSSAILLAWERPQYNSDKVIAYSVHYMKAEGLNNEEYQVVIGNDTTRYIIDDLEPARNYTFYVVAYMPMGASRMSDHVFQHTFEDVPLRAPELSLTSRSPTDIQVSWQRLPMKLSRGHVSGYRLSYRTSSESGVSQIELPGEKTQYFLENLQPDTIYLLRIAAATSAGWGEQSAWTSHRTPKASIPLAPELHLEPLNCTTILARWHLTPRGSARMQGFKLFYHEESQPESAPVQLSASVNKHIIEGLDPRKKYHVKLLAYNVDEDGYQADQTVSTPGCVSVRDRLVPPPPPPHNVHVRTNTSTSVFLQWSRPAFSSSHAVNYTVRCNPVGLQNASLVLYLQTNEQSFVVRDLEPNTKYEFAVRLHIDLLSSPWSPVVYQTTLPEAPTQPPSNVKVTLIEEDTALVSWKLPDEPNVAVTHYNVLYASRNTWAAGKWQMLRKEGSLTMALLENLKPGQVYLVKVSASNQMGDGPFSQVLELAVRADPSAGKDIRFSSGSSHSTGFSDGFYHLDQKSMTGISVGVCIALTCIIICAFIIICRGKNRYFGGTNLIINSLGPVQPSSQKKKKWSFFSSDMKKESFGHEIVSYQAGTTMLTYEEELCISPNQPSTLQGLLEHSGDTERSSNSDGSHETGDSGRYSHDETELTNLSSGPNSRPPSLSAEDSSGDSDCSGPAEEHHELSEEREIDLIERVC</sequence>
<protein>
    <submittedName>
        <fullName evidence="17">Protogenin</fullName>
    </submittedName>
</protein>
<evidence type="ECO:0000256" key="8">
    <source>
        <dbReference type="ARBA" id="ARBA00022989"/>
    </source>
</evidence>
<dbReference type="SMART" id="SM00409">
    <property type="entry name" value="IG"/>
    <property type="match status" value="4"/>
</dbReference>
<evidence type="ECO:0000259" key="15">
    <source>
        <dbReference type="PROSITE" id="PS50835"/>
    </source>
</evidence>
<keyword evidence="11" id="KW-0325">Glycoprotein</keyword>
<evidence type="ECO:0000256" key="12">
    <source>
        <dbReference type="ARBA" id="ARBA00023319"/>
    </source>
</evidence>
<dbReference type="InterPro" id="IPR007110">
    <property type="entry name" value="Ig-like_dom"/>
</dbReference>
<dbReference type="FunFam" id="2.60.40.10:FF:000551">
    <property type="entry name" value="Protogenin A"/>
    <property type="match status" value="1"/>
</dbReference>
<dbReference type="SUPFAM" id="SSF49265">
    <property type="entry name" value="Fibronectin type III"/>
    <property type="match status" value="3"/>
</dbReference>